<comment type="caution">
    <text evidence="7">The sequence shown here is derived from an EMBL/GenBank/DDBJ whole genome shotgun (WGS) entry which is preliminary data.</text>
</comment>
<dbReference type="InterPro" id="IPR005467">
    <property type="entry name" value="His_kinase_dom"/>
</dbReference>
<gene>
    <name evidence="7" type="ORF">EL17_03265</name>
</gene>
<feature type="transmembrane region" description="Helical" evidence="5">
    <location>
        <begin position="305"/>
        <end position="325"/>
    </location>
</feature>
<evidence type="ECO:0000313" key="8">
    <source>
        <dbReference type="Proteomes" id="UP000027821"/>
    </source>
</evidence>
<evidence type="ECO:0000256" key="2">
    <source>
        <dbReference type="ARBA" id="ARBA00012438"/>
    </source>
</evidence>
<evidence type="ECO:0000256" key="3">
    <source>
        <dbReference type="ARBA" id="ARBA00022553"/>
    </source>
</evidence>
<feature type="transmembrane region" description="Helical" evidence="5">
    <location>
        <begin position="12"/>
        <end position="32"/>
    </location>
</feature>
<reference evidence="7 8" key="1">
    <citation type="submission" date="2014-04" db="EMBL/GenBank/DDBJ databases">
        <title>Characterization and application of a salt tolerant electro-active bacterium.</title>
        <authorList>
            <person name="Yang L."/>
            <person name="Wei S."/>
            <person name="Tay Q.X.M."/>
        </authorList>
    </citation>
    <scope>NUCLEOTIDE SEQUENCE [LARGE SCALE GENOMIC DNA]</scope>
    <source>
        <strain evidence="7 8">LY1</strain>
    </source>
</reference>
<dbReference type="InterPro" id="IPR011623">
    <property type="entry name" value="7TMR_DISM_rcpt_extracell_dom1"/>
</dbReference>
<name>A0A074L0N5_9BACT</name>
<dbReference type="Gene3D" id="3.30.565.10">
    <property type="entry name" value="Histidine kinase-like ATPase, C-terminal domain"/>
    <property type="match status" value="1"/>
</dbReference>
<dbReference type="Proteomes" id="UP000027821">
    <property type="component" value="Unassembled WGS sequence"/>
</dbReference>
<feature type="coiled-coil region" evidence="4">
    <location>
        <begin position="386"/>
        <end position="421"/>
    </location>
</feature>
<feature type="transmembrane region" description="Helical" evidence="5">
    <location>
        <begin position="242"/>
        <end position="267"/>
    </location>
</feature>
<accession>A0A074L0N5</accession>
<dbReference type="Pfam" id="PF07695">
    <property type="entry name" value="7TMR-DISM_7TM"/>
    <property type="match status" value="1"/>
</dbReference>
<dbReference type="PRINTS" id="PR00344">
    <property type="entry name" value="BCTRLSENSOR"/>
</dbReference>
<dbReference type="InterPro" id="IPR004358">
    <property type="entry name" value="Sig_transdc_His_kin-like_C"/>
</dbReference>
<organism evidence="7 8">
    <name type="scientific">Anditalea andensis</name>
    <dbReference type="NCBI Taxonomy" id="1048983"/>
    <lineage>
        <taxon>Bacteria</taxon>
        <taxon>Pseudomonadati</taxon>
        <taxon>Bacteroidota</taxon>
        <taxon>Cytophagia</taxon>
        <taxon>Cytophagales</taxon>
        <taxon>Cytophagaceae</taxon>
        <taxon>Anditalea</taxon>
    </lineage>
</organism>
<feature type="transmembrane region" description="Helical" evidence="5">
    <location>
        <begin position="213"/>
        <end position="236"/>
    </location>
</feature>
<protein>
    <recommendedName>
        <fullName evidence="2">histidine kinase</fullName>
        <ecNumber evidence="2">2.7.13.3</ecNumber>
    </recommendedName>
</protein>
<keyword evidence="5" id="KW-1133">Transmembrane helix</keyword>
<evidence type="ECO:0000313" key="7">
    <source>
        <dbReference type="EMBL" id="KEO74709.1"/>
    </source>
</evidence>
<evidence type="ECO:0000256" key="1">
    <source>
        <dbReference type="ARBA" id="ARBA00000085"/>
    </source>
</evidence>
<dbReference type="Pfam" id="PF02518">
    <property type="entry name" value="HATPase_c"/>
    <property type="match status" value="1"/>
</dbReference>
<dbReference type="PANTHER" id="PTHR43065">
    <property type="entry name" value="SENSOR HISTIDINE KINASE"/>
    <property type="match status" value="1"/>
</dbReference>
<dbReference type="Gene3D" id="1.10.287.130">
    <property type="match status" value="1"/>
</dbReference>
<dbReference type="CDD" id="cd00082">
    <property type="entry name" value="HisKA"/>
    <property type="match status" value="1"/>
</dbReference>
<dbReference type="PANTHER" id="PTHR43065:SF50">
    <property type="entry name" value="HISTIDINE KINASE"/>
    <property type="match status" value="1"/>
</dbReference>
<dbReference type="InterPro" id="IPR036097">
    <property type="entry name" value="HisK_dim/P_sf"/>
</dbReference>
<feature type="transmembrane region" description="Helical" evidence="5">
    <location>
        <begin position="183"/>
        <end position="206"/>
    </location>
</feature>
<keyword evidence="5" id="KW-0812">Transmembrane</keyword>
<sequence length="712" mass="80209">MDSKIKPNKKIAIILFFFILILISLVVSLQYFNANNVNQVKVFSLYHSDTDYIKNINELSLIDEINGNISHGFIKDKFIVGFNFKGRTFNENEAYVLEFTSPLFHKLDLYIEENGQLKLFNSSGTSNKLSNPLTYPRPIFEISYADLKEGEFIAVITSNDPIGFNVIVEEKESFLKIYSNRMLLINIYVGLMLALFLYNIILYFIIEDKVYMYYSLYVLFIGLAQLSLLGFSHIYILGENPYLFSLSIIVFPAIAGVLAVLFIKSFLKTKYFVPALDKLLIIIIILYIAGIIVRLLGFVEISYRIIDITGFVGVILFITIGITIARKGSRPAVFFLIAWGTFLVGLLIYVFQNQGIIPSSSLSTLPMLLGTAIEAILLSLALADRINILKKEKEQEQHDRLEAVKENERLIREQNAILEEKVQSRTHELEVTLRNLQNTQTQLVNQEKMASLGQLTAGVAHEINNPINFVSSNINPLKRDIGDVLEIMEAYRDKGLQEFNAETLKELSRLERDIDLEYVKEEITQLLQGMEDGAKRTVEIVKGLKLFSRVDEQDVKKVDLHSGINSTLVLLNSSMSNKIKIVKDFGELPMVDCLAGKINQVFMNIVNNAVHALTENLATNPNPVIVIKTSTEGEFARIEIIDNGPGIPAHVKERIFEPFFTTKPVGKGTGLGLSIVYSIIEKHHGSLEVETVPDAGTSFIIKLPINQKSSMI</sequence>
<dbReference type="SMART" id="SM00387">
    <property type="entry name" value="HATPase_c"/>
    <property type="match status" value="1"/>
</dbReference>
<keyword evidence="3" id="KW-0597">Phosphoprotein</keyword>
<proteinExistence type="predicted"/>
<keyword evidence="8" id="KW-1185">Reference proteome</keyword>
<keyword evidence="4" id="KW-0175">Coiled coil</keyword>
<feature type="domain" description="Histidine kinase" evidence="6">
    <location>
        <begin position="458"/>
        <end position="707"/>
    </location>
</feature>
<dbReference type="InterPro" id="IPR003661">
    <property type="entry name" value="HisK_dim/P_dom"/>
</dbReference>
<dbReference type="GO" id="GO:0000155">
    <property type="term" value="F:phosphorelay sensor kinase activity"/>
    <property type="evidence" value="ECO:0007669"/>
    <property type="project" value="InterPro"/>
</dbReference>
<keyword evidence="5" id="KW-0472">Membrane</keyword>
<dbReference type="SMART" id="SM00388">
    <property type="entry name" value="HisKA"/>
    <property type="match status" value="1"/>
</dbReference>
<dbReference type="OrthoDB" id="9806995at2"/>
<dbReference type="PROSITE" id="PS50109">
    <property type="entry name" value="HIS_KIN"/>
    <property type="match status" value="1"/>
</dbReference>
<dbReference type="InterPro" id="IPR036890">
    <property type="entry name" value="HATPase_C_sf"/>
</dbReference>
<dbReference type="eggNOG" id="COG4191">
    <property type="taxonomic scope" value="Bacteria"/>
</dbReference>
<dbReference type="EMBL" id="JMIH01000014">
    <property type="protein sequence ID" value="KEO74709.1"/>
    <property type="molecule type" value="Genomic_DNA"/>
</dbReference>
<feature type="transmembrane region" description="Helical" evidence="5">
    <location>
        <begin position="279"/>
        <end position="299"/>
    </location>
</feature>
<evidence type="ECO:0000256" key="5">
    <source>
        <dbReference type="SAM" id="Phobius"/>
    </source>
</evidence>
<evidence type="ECO:0000259" key="6">
    <source>
        <dbReference type="PROSITE" id="PS50109"/>
    </source>
</evidence>
<dbReference type="SUPFAM" id="SSF47384">
    <property type="entry name" value="Homodimeric domain of signal transducing histidine kinase"/>
    <property type="match status" value="1"/>
</dbReference>
<feature type="transmembrane region" description="Helical" evidence="5">
    <location>
        <begin position="332"/>
        <end position="351"/>
    </location>
</feature>
<dbReference type="EC" id="2.7.13.3" evidence="2"/>
<comment type="catalytic activity">
    <reaction evidence="1">
        <text>ATP + protein L-histidine = ADP + protein N-phospho-L-histidine.</text>
        <dbReference type="EC" id="2.7.13.3"/>
    </reaction>
</comment>
<dbReference type="STRING" id="1048983.EL17_03265"/>
<evidence type="ECO:0000256" key="4">
    <source>
        <dbReference type="SAM" id="Coils"/>
    </source>
</evidence>
<feature type="transmembrane region" description="Helical" evidence="5">
    <location>
        <begin position="363"/>
        <end position="383"/>
    </location>
</feature>
<dbReference type="InterPro" id="IPR003594">
    <property type="entry name" value="HATPase_dom"/>
</dbReference>
<dbReference type="SUPFAM" id="SSF55874">
    <property type="entry name" value="ATPase domain of HSP90 chaperone/DNA topoisomerase II/histidine kinase"/>
    <property type="match status" value="1"/>
</dbReference>
<dbReference type="AlphaFoldDB" id="A0A074L0N5"/>